<dbReference type="Proteomes" id="UP000321154">
    <property type="component" value="Unassembled WGS sequence"/>
</dbReference>
<name>A0ABQ0USL8_9MICO</name>
<accession>A0ABQ0USL8</accession>
<keyword evidence="2" id="KW-1185">Reference proteome</keyword>
<evidence type="ECO:0000313" key="2">
    <source>
        <dbReference type="Proteomes" id="UP000321154"/>
    </source>
</evidence>
<sequence>MPERSARHSVHMITATATVHTAHDAAGLFWLSRRLLSEHVAARVDEGQYLVQLADAGTVLLTETPEMLRFDVVVRDELSARRTRRALSAALHRLSPGAVSAMTWQVDALGSEPLPA</sequence>
<gene>
    <name evidence="1" type="ORF">FFA01_27830</name>
</gene>
<comment type="caution">
    <text evidence="1">The sequence shown here is derived from an EMBL/GenBank/DDBJ whole genome shotgun (WGS) entry which is preliminary data.</text>
</comment>
<organism evidence="1 2">
    <name type="scientific">Frigoribacterium faeni</name>
    <dbReference type="NCBI Taxonomy" id="145483"/>
    <lineage>
        <taxon>Bacteria</taxon>
        <taxon>Bacillati</taxon>
        <taxon>Actinomycetota</taxon>
        <taxon>Actinomycetes</taxon>
        <taxon>Micrococcales</taxon>
        <taxon>Microbacteriaceae</taxon>
        <taxon>Frigoribacterium</taxon>
    </lineage>
</organism>
<dbReference type="Gene3D" id="3.30.310.50">
    <property type="entry name" value="Alpha-D-phosphohexomutase, C-terminal domain"/>
    <property type="match status" value="1"/>
</dbReference>
<evidence type="ECO:0000313" key="1">
    <source>
        <dbReference type="EMBL" id="GEK84474.1"/>
    </source>
</evidence>
<proteinExistence type="predicted"/>
<dbReference type="EMBL" id="BJUV01000039">
    <property type="protein sequence ID" value="GEK84474.1"/>
    <property type="molecule type" value="Genomic_DNA"/>
</dbReference>
<reference evidence="1 2" key="1">
    <citation type="submission" date="2019-07" db="EMBL/GenBank/DDBJ databases">
        <title>Whole genome shotgun sequence of Frigoribacterium faeni NBRC 103066.</title>
        <authorList>
            <person name="Hosoyama A."/>
            <person name="Uohara A."/>
            <person name="Ohji S."/>
            <person name="Ichikawa N."/>
        </authorList>
    </citation>
    <scope>NUCLEOTIDE SEQUENCE [LARGE SCALE GENOMIC DNA]</scope>
    <source>
        <strain evidence="1 2">NBRC 103066</strain>
    </source>
</reference>
<protein>
    <submittedName>
        <fullName evidence="1">Uncharacterized protein</fullName>
    </submittedName>
</protein>